<dbReference type="PANTHER" id="PTHR11668:SF300">
    <property type="entry name" value="SERINE_THREONINE-PROTEIN PHOSPHATASE"/>
    <property type="match status" value="1"/>
</dbReference>
<dbReference type="SUPFAM" id="SSF56300">
    <property type="entry name" value="Metallo-dependent phosphatases"/>
    <property type="match status" value="1"/>
</dbReference>
<keyword evidence="6" id="KW-0464">Manganese</keyword>
<comment type="catalytic activity">
    <reaction evidence="7">
        <text>O-phospho-L-seryl-[protein] + H2O = L-seryl-[protein] + phosphate</text>
        <dbReference type="Rhea" id="RHEA:20629"/>
        <dbReference type="Rhea" id="RHEA-COMP:9863"/>
        <dbReference type="Rhea" id="RHEA-COMP:11604"/>
        <dbReference type="ChEBI" id="CHEBI:15377"/>
        <dbReference type="ChEBI" id="CHEBI:29999"/>
        <dbReference type="ChEBI" id="CHEBI:43474"/>
        <dbReference type="ChEBI" id="CHEBI:83421"/>
        <dbReference type="EC" id="3.1.3.16"/>
    </reaction>
</comment>
<evidence type="ECO:0000256" key="6">
    <source>
        <dbReference type="ARBA" id="ARBA00023211"/>
    </source>
</evidence>
<dbReference type="InterPro" id="IPR004843">
    <property type="entry name" value="Calcineurin-like_PHP"/>
</dbReference>
<dbReference type="InterPro" id="IPR006186">
    <property type="entry name" value="Ser/Thr-sp_prot-phosphatase"/>
</dbReference>
<dbReference type="EC" id="3.1.3.16" evidence="2"/>
<dbReference type="GO" id="GO:0005634">
    <property type="term" value="C:nucleus"/>
    <property type="evidence" value="ECO:0007669"/>
    <property type="project" value="TreeGrafter"/>
</dbReference>
<sequence length="255" mass="29052">MDVDAVIFNVLNSGMKGCELTQKINENLLMTLIELCRQVLGSQGMFIEVRPPIKICGDIHGQYADLLRIFDRGGFPPLSNYLFLGDYVDRGQQSLEVITLFIAYKTMQINRVYGFYEEVVRRYNSPRLYEQFQEMFGHMPITALVGGRILCMHGGLSPDLKNFDQLRNLGKYINPPNPNIITDLLWADPDLGTEGFEESTRGVSYTFGEDVVMEAVKRLDIDLVARAHQVVQDGYEFFANRRMVTIFSAPHYCGK</sequence>
<accession>A0A2A2K5S6</accession>
<protein>
    <recommendedName>
        <fullName evidence="2">protein-serine/threonine phosphatase</fullName>
        <ecNumber evidence="2">3.1.3.16</ecNumber>
    </recommendedName>
</protein>
<evidence type="ECO:0000256" key="8">
    <source>
        <dbReference type="ARBA" id="ARBA00048336"/>
    </source>
</evidence>
<dbReference type="GO" id="GO:0005737">
    <property type="term" value="C:cytoplasm"/>
    <property type="evidence" value="ECO:0007669"/>
    <property type="project" value="TreeGrafter"/>
</dbReference>
<dbReference type="InterPro" id="IPR029052">
    <property type="entry name" value="Metallo-depent_PP-like"/>
</dbReference>
<evidence type="ECO:0000256" key="7">
    <source>
        <dbReference type="ARBA" id="ARBA00047761"/>
    </source>
</evidence>
<evidence type="ECO:0000256" key="5">
    <source>
        <dbReference type="ARBA" id="ARBA00022912"/>
    </source>
</evidence>
<feature type="domain" description="Serine/threonine specific protein phosphatases" evidence="9">
    <location>
        <begin position="24"/>
        <end position="255"/>
    </location>
</feature>
<organism evidence="10 11">
    <name type="scientific">Diploscapter pachys</name>
    <dbReference type="NCBI Taxonomy" id="2018661"/>
    <lineage>
        <taxon>Eukaryota</taxon>
        <taxon>Metazoa</taxon>
        <taxon>Ecdysozoa</taxon>
        <taxon>Nematoda</taxon>
        <taxon>Chromadorea</taxon>
        <taxon>Rhabditida</taxon>
        <taxon>Rhabditina</taxon>
        <taxon>Rhabditomorpha</taxon>
        <taxon>Rhabditoidea</taxon>
        <taxon>Rhabditidae</taxon>
        <taxon>Diploscapter</taxon>
    </lineage>
</organism>
<comment type="catalytic activity">
    <reaction evidence="8">
        <text>O-phospho-L-threonyl-[protein] + H2O = L-threonyl-[protein] + phosphate</text>
        <dbReference type="Rhea" id="RHEA:47004"/>
        <dbReference type="Rhea" id="RHEA-COMP:11060"/>
        <dbReference type="Rhea" id="RHEA-COMP:11605"/>
        <dbReference type="ChEBI" id="CHEBI:15377"/>
        <dbReference type="ChEBI" id="CHEBI:30013"/>
        <dbReference type="ChEBI" id="CHEBI:43474"/>
        <dbReference type="ChEBI" id="CHEBI:61977"/>
        <dbReference type="EC" id="3.1.3.16"/>
    </reaction>
</comment>
<reference evidence="10 11" key="1">
    <citation type="journal article" date="2017" name="Curr. Biol.">
        <title>Genome architecture and evolution of a unichromosomal asexual nematode.</title>
        <authorList>
            <person name="Fradin H."/>
            <person name="Zegar C."/>
            <person name="Gutwein M."/>
            <person name="Lucas J."/>
            <person name="Kovtun M."/>
            <person name="Corcoran D."/>
            <person name="Baugh L.R."/>
            <person name="Kiontke K."/>
            <person name="Gunsalus K."/>
            <person name="Fitch D.H."/>
            <person name="Piano F."/>
        </authorList>
    </citation>
    <scope>NUCLEOTIDE SEQUENCE [LARGE SCALE GENOMIC DNA]</scope>
    <source>
        <strain evidence="10">PF1309</strain>
    </source>
</reference>
<keyword evidence="5" id="KW-0904">Protein phosphatase</keyword>
<evidence type="ECO:0000256" key="1">
    <source>
        <dbReference type="ARBA" id="ARBA00001936"/>
    </source>
</evidence>
<dbReference type="OrthoDB" id="1930084at2759"/>
<dbReference type="GO" id="GO:0004722">
    <property type="term" value="F:protein serine/threonine phosphatase activity"/>
    <property type="evidence" value="ECO:0007669"/>
    <property type="project" value="UniProtKB-EC"/>
</dbReference>
<evidence type="ECO:0000256" key="2">
    <source>
        <dbReference type="ARBA" id="ARBA00013081"/>
    </source>
</evidence>
<comment type="caution">
    <text evidence="10">The sequence shown here is derived from an EMBL/GenBank/DDBJ whole genome shotgun (WGS) entry which is preliminary data.</text>
</comment>
<dbReference type="PRINTS" id="PR00114">
    <property type="entry name" value="STPHPHTASE"/>
</dbReference>
<evidence type="ECO:0000256" key="4">
    <source>
        <dbReference type="ARBA" id="ARBA00022801"/>
    </source>
</evidence>
<keyword evidence="3" id="KW-0479">Metal-binding</keyword>
<keyword evidence="11" id="KW-1185">Reference proteome</keyword>
<gene>
    <name evidence="10" type="ORF">WR25_01572</name>
</gene>
<dbReference type="STRING" id="2018661.A0A2A2K5S6"/>
<dbReference type="Pfam" id="PF00149">
    <property type="entry name" value="Metallophos"/>
    <property type="match status" value="1"/>
</dbReference>
<name>A0A2A2K5S6_9BILA</name>
<evidence type="ECO:0000259" key="9">
    <source>
        <dbReference type="SMART" id="SM00156"/>
    </source>
</evidence>
<evidence type="ECO:0000313" key="10">
    <source>
        <dbReference type="EMBL" id="PAV69232.1"/>
    </source>
</evidence>
<dbReference type="PANTHER" id="PTHR11668">
    <property type="entry name" value="SERINE/THREONINE PROTEIN PHOSPHATASE"/>
    <property type="match status" value="1"/>
</dbReference>
<dbReference type="GO" id="GO:0046872">
    <property type="term" value="F:metal ion binding"/>
    <property type="evidence" value="ECO:0007669"/>
    <property type="project" value="UniProtKB-KW"/>
</dbReference>
<dbReference type="Gene3D" id="3.60.21.10">
    <property type="match status" value="1"/>
</dbReference>
<dbReference type="SMART" id="SM00156">
    <property type="entry name" value="PP2Ac"/>
    <property type="match status" value="1"/>
</dbReference>
<keyword evidence="4" id="KW-0378">Hydrolase</keyword>
<dbReference type="Proteomes" id="UP000218231">
    <property type="component" value="Unassembled WGS sequence"/>
</dbReference>
<dbReference type="AlphaFoldDB" id="A0A2A2K5S6"/>
<comment type="cofactor">
    <cofactor evidence="1">
        <name>Mn(2+)</name>
        <dbReference type="ChEBI" id="CHEBI:29035"/>
    </cofactor>
</comment>
<evidence type="ECO:0000313" key="11">
    <source>
        <dbReference type="Proteomes" id="UP000218231"/>
    </source>
</evidence>
<dbReference type="EMBL" id="LIAE01009574">
    <property type="protein sequence ID" value="PAV69232.1"/>
    <property type="molecule type" value="Genomic_DNA"/>
</dbReference>
<proteinExistence type="predicted"/>
<evidence type="ECO:0000256" key="3">
    <source>
        <dbReference type="ARBA" id="ARBA00022723"/>
    </source>
</evidence>
<dbReference type="InterPro" id="IPR050341">
    <property type="entry name" value="PP1_catalytic_subunit"/>
</dbReference>